<protein>
    <submittedName>
        <fullName evidence="2">Uncharacterized protein</fullName>
    </submittedName>
</protein>
<evidence type="ECO:0000256" key="1">
    <source>
        <dbReference type="SAM" id="Phobius"/>
    </source>
</evidence>
<dbReference type="KEGG" id="jeo:JMA_39590"/>
<dbReference type="Proteomes" id="UP000031449">
    <property type="component" value="Plasmid unnamed"/>
</dbReference>
<keyword evidence="2" id="KW-0614">Plasmid</keyword>
<keyword evidence="1" id="KW-1133">Transmembrane helix</keyword>
<keyword evidence="3" id="KW-1185">Reference proteome</keyword>
<organism evidence="2 3">
    <name type="scientific">Jeotgalibacillus malaysiensis</name>
    <dbReference type="NCBI Taxonomy" id="1508404"/>
    <lineage>
        <taxon>Bacteria</taxon>
        <taxon>Bacillati</taxon>
        <taxon>Bacillota</taxon>
        <taxon>Bacilli</taxon>
        <taxon>Bacillales</taxon>
        <taxon>Caryophanaceae</taxon>
        <taxon>Jeotgalibacillus</taxon>
    </lineage>
</organism>
<dbReference type="BioCyc" id="JESP1508404:G14D9-13243-MONOMER"/>
<evidence type="ECO:0000313" key="2">
    <source>
        <dbReference type="EMBL" id="AJD93277.1"/>
    </source>
</evidence>
<dbReference type="AlphaFoldDB" id="A0A0B5AX57"/>
<sequence>MEHLLFIAIGLVMAGIVTMIIGVKNKTLTTFGLVMISLGGAAMGYMAVEEPPHATESLTNKD</sequence>
<keyword evidence="1" id="KW-0812">Transmembrane</keyword>
<dbReference type="EMBL" id="CP009417">
    <property type="protein sequence ID" value="AJD93277.1"/>
    <property type="molecule type" value="Genomic_DNA"/>
</dbReference>
<feature type="transmembrane region" description="Helical" evidence="1">
    <location>
        <begin position="6"/>
        <end position="23"/>
    </location>
</feature>
<reference evidence="2 3" key="1">
    <citation type="submission" date="2014-08" db="EMBL/GenBank/DDBJ databases">
        <title>Complete genome of a marine bacteria Jeotgalibacillus malaysiensis.</title>
        <authorList>
            <person name="Yaakop A.S."/>
            <person name="Chan K.-G."/>
            <person name="Goh K.M."/>
        </authorList>
    </citation>
    <scope>NUCLEOTIDE SEQUENCE [LARGE SCALE GENOMIC DNA]</scope>
    <source>
        <strain evidence="2 3">D5</strain>
        <plasmid evidence="3">Plasmid</plasmid>
    </source>
</reference>
<dbReference type="HOGENOM" id="CLU_2898186_0_0_9"/>
<feature type="transmembrane region" description="Helical" evidence="1">
    <location>
        <begin position="30"/>
        <end position="48"/>
    </location>
</feature>
<keyword evidence="1" id="KW-0472">Membrane</keyword>
<geneLocation type="plasmid" evidence="3"/>
<name>A0A0B5AX57_9BACL</name>
<evidence type="ECO:0000313" key="3">
    <source>
        <dbReference type="Proteomes" id="UP000031449"/>
    </source>
</evidence>
<proteinExistence type="predicted"/>
<accession>A0A0B5AX57</accession>
<gene>
    <name evidence="2" type="ORF">JMA_39590</name>
</gene>